<dbReference type="GO" id="GO:0005886">
    <property type="term" value="C:plasma membrane"/>
    <property type="evidence" value="ECO:0007669"/>
    <property type="project" value="UniProtKB-SubCell"/>
</dbReference>
<dbReference type="GO" id="GO:0016787">
    <property type="term" value="F:hydrolase activity"/>
    <property type="evidence" value="ECO:0007669"/>
    <property type="project" value="UniProtKB-KW"/>
</dbReference>
<evidence type="ECO:0000256" key="4">
    <source>
        <dbReference type="ARBA" id="ARBA00022989"/>
    </source>
</evidence>
<protein>
    <submittedName>
        <fullName evidence="7">Putative effector of murein hydrolase LrgA, UPF0299 family</fullName>
    </submittedName>
</protein>
<dbReference type="RefSeq" id="WP_090185036.1">
    <property type="nucleotide sequence ID" value="NZ_CAXIDI010000002.1"/>
</dbReference>
<evidence type="ECO:0000256" key="1">
    <source>
        <dbReference type="ARBA" id="ARBA00004651"/>
    </source>
</evidence>
<keyword evidence="8" id="KW-1185">Reference proteome</keyword>
<keyword evidence="3 6" id="KW-0812">Transmembrane</keyword>
<accession>A0A1I4CJR0</accession>
<evidence type="ECO:0000313" key="8">
    <source>
        <dbReference type="Proteomes" id="UP000199550"/>
    </source>
</evidence>
<dbReference type="STRING" id="195913.SAMN04488004_102157"/>
<feature type="transmembrane region" description="Helical" evidence="6">
    <location>
        <begin position="25"/>
        <end position="43"/>
    </location>
</feature>
<keyword evidence="7" id="KW-0378">Hydrolase</keyword>
<keyword evidence="5 6" id="KW-0472">Membrane</keyword>
<reference evidence="7 8" key="1">
    <citation type="submission" date="2016-10" db="EMBL/GenBank/DDBJ databases">
        <authorList>
            <person name="de Groot N.N."/>
        </authorList>
    </citation>
    <scope>NUCLEOTIDE SEQUENCE [LARGE SCALE GENOMIC DNA]</scope>
    <source>
        <strain evidence="7 8">DSM 16199</strain>
    </source>
</reference>
<dbReference type="EMBL" id="FOTF01000002">
    <property type="protein sequence ID" value="SFK80306.1"/>
    <property type="molecule type" value="Genomic_DNA"/>
</dbReference>
<sequence length="117" mass="12060">MLQTLGLLLGCQLLGEVTVRGFGLPVPGPVLGLTLLVLLLAAMPRLAEQLRPTTTVILANLSFLFVPAGVGVIGNLGVLSDDGVALLAILTLSTVLSMLAAVGTFIGVRRATERWAA</sequence>
<dbReference type="OrthoDB" id="385012at2"/>
<gene>
    <name evidence="7" type="ORF">SAMN04488004_102157</name>
</gene>
<dbReference type="PANTHER" id="PTHR33931">
    <property type="entry name" value="HOLIN-LIKE PROTEIN CIDA-RELATED"/>
    <property type="match status" value="1"/>
</dbReference>
<dbReference type="Pfam" id="PF03788">
    <property type="entry name" value="LrgA"/>
    <property type="match status" value="1"/>
</dbReference>
<evidence type="ECO:0000256" key="6">
    <source>
        <dbReference type="SAM" id="Phobius"/>
    </source>
</evidence>
<feature type="transmembrane region" description="Helical" evidence="6">
    <location>
        <begin position="55"/>
        <end position="78"/>
    </location>
</feature>
<evidence type="ECO:0000256" key="2">
    <source>
        <dbReference type="ARBA" id="ARBA00022475"/>
    </source>
</evidence>
<dbReference type="InterPro" id="IPR005538">
    <property type="entry name" value="LrgA/CidA"/>
</dbReference>
<dbReference type="AlphaFoldDB" id="A0A1I4CJR0"/>
<organism evidence="7 8">
    <name type="scientific">Loktanella salsilacus</name>
    <dbReference type="NCBI Taxonomy" id="195913"/>
    <lineage>
        <taxon>Bacteria</taxon>
        <taxon>Pseudomonadati</taxon>
        <taxon>Pseudomonadota</taxon>
        <taxon>Alphaproteobacteria</taxon>
        <taxon>Rhodobacterales</taxon>
        <taxon>Roseobacteraceae</taxon>
        <taxon>Loktanella</taxon>
    </lineage>
</organism>
<keyword evidence="4 6" id="KW-1133">Transmembrane helix</keyword>
<name>A0A1I4CJR0_9RHOB</name>
<evidence type="ECO:0000256" key="5">
    <source>
        <dbReference type="ARBA" id="ARBA00023136"/>
    </source>
</evidence>
<evidence type="ECO:0000313" key="7">
    <source>
        <dbReference type="EMBL" id="SFK80306.1"/>
    </source>
</evidence>
<dbReference type="Proteomes" id="UP000199550">
    <property type="component" value="Unassembled WGS sequence"/>
</dbReference>
<evidence type="ECO:0000256" key="3">
    <source>
        <dbReference type="ARBA" id="ARBA00022692"/>
    </source>
</evidence>
<keyword evidence="2" id="KW-1003">Cell membrane</keyword>
<proteinExistence type="predicted"/>
<dbReference type="PANTHER" id="PTHR33931:SF2">
    <property type="entry name" value="HOLIN-LIKE PROTEIN CIDA"/>
    <property type="match status" value="1"/>
</dbReference>
<feature type="transmembrane region" description="Helical" evidence="6">
    <location>
        <begin position="84"/>
        <end position="108"/>
    </location>
</feature>
<comment type="subcellular location">
    <subcellularLocation>
        <location evidence="1">Cell membrane</location>
        <topology evidence="1">Multi-pass membrane protein</topology>
    </subcellularLocation>
</comment>